<evidence type="ECO:0000256" key="1">
    <source>
        <dbReference type="SAM" id="MobiDB-lite"/>
    </source>
</evidence>
<accession>A0A4R2M0R2</accession>
<keyword evidence="3" id="KW-1185">Reference proteome</keyword>
<evidence type="ECO:0000313" key="3">
    <source>
        <dbReference type="Proteomes" id="UP000295711"/>
    </source>
</evidence>
<organism evidence="2 3">
    <name type="scientific">Frisingicoccus caecimuris</name>
    <dbReference type="NCBI Taxonomy" id="1796636"/>
    <lineage>
        <taxon>Bacteria</taxon>
        <taxon>Bacillati</taxon>
        <taxon>Bacillota</taxon>
        <taxon>Clostridia</taxon>
        <taxon>Lachnospirales</taxon>
        <taxon>Lachnospiraceae</taxon>
        <taxon>Frisingicoccus</taxon>
    </lineage>
</organism>
<dbReference type="Proteomes" id="UP000295711">
    <property type="component" value="Unassembled WGS sequence"/>
</dbReference>
<evidence type="ECO:0000313" key="2">
    <source>
        <dbReference type="EMBL" id="TCO86593.1"/>
    </source>
</evidence>
<feature type="compositionally biased region" description="Low complexity" evidence="1">
    <location>
        <begin position="28"/>
        <end position="42"/>
    </location>
</feature>
<feature type="region of interest" description="Disordered" evidence="1">
    <location>
        <begin position="28"/>
        <end position="56"/>
    </location>
</feature>
<protein>
    <submittedName>
        <fullName evidence="2">Stage III sporulation protein AG</fullName>
    </submittedName>
</protein>
<comment type="caution">
    <text evidence="2">The sequence shown here is derived from an EMBL/GenBank/DDBJ whole genome shotgun (WGS) entry which is preliminary data.</text>
</comment>
<feature type="compositionally biased region" description="Polar residues" evidence="1">
    <location>
        <begin position="109"/>
        <end position="134"/>
    </location>
</feature>
<name>A0A4R2M0R2_9FIRM</name>
<proteinExistence type="predicted"/>
<gene>
    <name evidence="2" type="ORF">EV212_101386</name>
</gene>
<dbReference type="RefSeq" id="WP_132088017.1">
    <property type="nucleotide sequence ID" value="NZ_JANKAQ010000002.1"/>
</dbReference>
<sequence>MKKWNKESALIIVLAGILCLIVVWPTSGKTSGSSGYSLSGSESGRGSGAAGGTSSDATETTLNLYVENQEQRLKNILEQMDGVGKSQVMIRARASKEYVVEKDLTTSTNTVNETDAQGGTRQSNEASKSESSLYTKDGSGNDVPWVIKEMEPEIEGVLVAAEGGDNENVANEITQAVQVLFNIPVHKIKVVKMKGE</sequence>
<dbReference type="AlphaFoldDB" id="A0A4R2M0R2"/>
<reference evidence="2 3" key="1">
    <citation type="submission" date="2019-03" db="EMBL/GenBank/DDBJ databases">
        <title>Genomic Encyclopedia of Type Strains, Phase IV (KMG-IV): sequencing the most valuable type-strain genomes for metagenomic binning, comparative biology and taxonomic classification.</title>
        <authorList>
            <person name="Goeker M."/>
        </authorList>
    </citation>
    <scope>NUCLEOTIDE SEQUENCE [LARGE SCALE GENOMIC DNA]</scope>
    <source>
        <strain evidence="2 3">DSM 28559</strain>
    </source>
</reference>
<feature type="region of interest" description="Disordered" evidence="1">
    <location>
        <begin position="109"/>
        <end position="142"/>
    </location>
</feature>
<dbReference type="EMBL" id="SLXA01000001">
    <property type="protein sequence ID" value="TCO86593.1"/>
    <property type="molecule type" value="Genomic_DNA"/>
</dbReference>
<dbReference type="OrthoDB" id="2061035at2"/>